<dbReference type="STRING" id="63057.A0A2P5B315"/>
<name>A0A2P5B315_TREOI</name>
<dbReference type="EMBL" id="JXTC01000619">
    <property type="protein sequence ID" value="PON43190.1"/>
    <property type="molecule type" value="Genomic_DNA"/>
</dbReference>
<organism evidence="2 3">
    <name type="scientific">Trema orientale</name>
    <name type="common">Charcoal tree</name>
    <name type="synonym">Celtis orientalis</name>
    <dbReference type="NCBI Taxonomy" id="63057"/>
    <lineage>
        <taxon>Eukaryota</taxon>
        <taxon>Viridiplantae</taxon>
        <taxon>Streptophyta</taxon>
        <taxon>Embryophyta</taxon>
        <taxon>Tracheophyta</taxon>
        <taxon>Spermatophyta</taxon>
        <taxon>Magnoliopsida</taxon>
        <taxon>eudicotyledons</taxon>
        <taxon>Gunneridae</taxon>
        <taxon>Pentapetalae</taxon>
        <taxon>rosids</taxon>
        <taxon>fabids</taxon>
        <taxon>Rosales</taxon>
        <taxon>Cannabaceae</taxon>
        <taxon>Trema</taxon>
    </lineage>
</organism>
<feature type="compositionally biased region" description="Basic residues" evidence="1">
    <location>
        <begin position="81"/>
        <end position="91"/>
    </location>
</feature>
<dbReference type="Proteomes" id="UP000237000">
    <property type="component" value="Unassembled WGS sequence"/>
</dbReference>
<dbReference type="AlphaFoldDB" id="A0A2P5B315"/>
<sequence>MLGVAPAEGSGRRLPQWMLGGSVANQVEKSDKTEVKKKPLENGVLSRTCHSDRRTKAINPGKKGSLLREEEKSLESSHVLAKCKTRRRKVKEKQVDADSDTNISEDVQAKKYSRTRRKTSESASRKRRKRKESGLESNEEQEIQPLSEGDDVDLTVEDLMTIAEEYVKANKNMEQEQVAKGKHDSRSRPRTTLFSRNEPKDCNQSLATDDIGASYSQTSAIHDVSASYISSNSSTEEVVINARGTGDPAQDMLDLFLGPLLKKPVEEKKKDFVIEDLAFSEGFGKFGIENKKNIAKVVVPSMKKKSSLKDRVAMFLD</sequence>
<feature type="region of interest" description="Disordered" evidence="1">
    <location>
        <begin position="173"/>
        <end position="206"/>
    </location>
</feature>
<evidence type="ECO:0000313" key="3">
    <source>
        <dbReference type="Proteomes" id="UP000237000"/>
    </source>
</evidence>
<evidence type="ECO:0000313" key="2">
    <source>
        <dbReference type="EMBL" id="PON43190.1"/>
    </source>
</evidence>
<accession>A0A2P5B315</accession>
<dbReference type="PANTHER" id="PTHR36756">
    <property type="entry name" value="EXPRESSED PROTEIN"/>
    <property type="match status" value="1"/>
</dbReference>
<reference evidence="3" key="1">
    <citation type="submission" date="2016-06" db="EMBL/GenBank/DDBJ databases">
        <title>Parallel loss of symbiosis genes in relatives of nitrogen-fixing non-legume Parasponia.</title>
        <authorList>
            <person name="Van Velzen R."/>
            <person name="Holmer R."/>
            <person name="Bu F."/>
            <person name="Rutten L."/>
            <person name="Van Zeijl A."/>
            <person name="Liu W."/>
            <person name="Santuari L."/>
            <person name="Cao Q."/>
            <person name="Sharma T."/>
            <person name="Shen D."/>
            <person name="Roswanjaya Y."/>
            <person name="Wardhani T."/>
            <person name="Kalhor M.S."/>
            <person name="Jansen J."/>
            <person name="Van den Hoogen J."/>
            <person name="Gungor B."/>
            <person name="Hartog M."/>
            <person name="Hontelez J."/>
            <person name="Verver J."/>
            <person name="Yang W.-C."/>
            <person name="Schijlen E."/>
            <person name="Repin R."/>
            <person name="Schilthuizen M."/>
            <person name="Schranz E."/>
            <person name="Heidstra R."/>
            <person name="Miyata K."/>
            <person name="Fedorova E."/>
            <person name="Kohlen W."/>
            <person name="Bisseling T."/>
            <person name="Smit S."/>
            <person name="Geurts R."/>
        </authorList>
    </citation>
    <scope>NUCLEOTIDE SEQUENCE [LARGE SCALE GENOMIC DNA]</scope>
    <source>
        <strain evidence="3">cv. RG33-2</strain>
    </source>
</reference>
<feature type="region of interest" description="Disordered" evidence="1">
    <location>
        <begin position="25"/>
        <end position="152"/>
    </location>
</feature>
<feature type="compositionally biased region" description="Acidic residues" evidence="1">
    <location>
        <begin position="137"/>
        <end position="152"/>
    </location>
</feature>
<evidence type="ECO:0000256" key="1">
    <source>
        <dbReference type="SAM" id="MobiDB-lite"/>
    </source>
</evidence>
<protein>
    <submittedName>
        <fullName evidence="2">Uncharacterized protein</fullName>
    </submittedName>
</protein>
<feature type="compositionally biased region" description="Basic and acidic residues" evidence="1">
    <location>
        <begin position="66"/>
        <end position="75"/>
    </location>
</feature>
<gene>
    <name evidence="2" type="ORF">TorRG33x02_334190</name>
</gene>
<feature type="compositionally biased region" description="Basic and acidic residues" evidence="1">
    <location>
        <begin position="28"/>
        <end position="40"/>
    </location>
</feature>
<comment type="caution">
    <text evidence="2">The sequence shown here is derived from an EMBL/GenBank/DDBJ whole genome shotgun (WGS) entry which is preliminary data.</text>
</comment>
<dbReference type="InParanoid" id="A0A2P5B315"/>
<dbReference type="PANTHER" id="PTHR36756:SF1">
    <property type="entry name" value="EXPRESSED PROTEIN"/>
    <property type="match status" value="1"/>
</dbReference>
<keyword evidence="3" id="KW-1185">Reference proteome</keyword>
<proteinExistence type="predicted"/>
<feature type="compositionally biased region" description="Basic and acidic residues" evidence="1">
    <location>
        <begin position="173"/>
        <end position="187"/>
    </location>
</feature>
<dbReference type="OrthoDB" id="1938010at2759"/>